<comment type="caution">
    <text evidence="2">The sequence shown here is derived from an EMBL/GenBank/DDBJ whole genome shotgun (WGS) entry which is preliminary data.</text>
</comment>
<proteinExistence type="predicted"/>
<feature type="chain" id="PRO_5022218892" evidence="1">
    <location>
        <begin position="20"/>
        <end position="79"/>
    </location>
</feature>
<gene>
    <name evidence="2" type="ORF">FLL45_14250</name>
</gene>
<protein>
    <submittedName>
        <fullName evidence="2">Uncharacterized protein</fullName>
    </submittedName>
</protein>
<dbReference type="RefSeq" id="WP_142942725.1">
    <property type="nucleotide sequence ID" value="NZ_VIKR01000003.1"/>
</dbReference>
<evidence type="ECO:0000256" key="1">
    <source>
        <dbReference type="SAM" id="SignalP"/>
    </source>
</evidence>
<feature type="signal peptide" evidence="1">
    <location>
        <begin position="1"/>
        <end position="19"/>
    </location>
</feature>
<evidence type="ECO:0000313" key="3">
    <source>
        <dbReference type="Proteomes" id="UP000317839"/>
    </source>
</evidence>
<dbReference type="Proteomes" id="UP000317839">
    <property type="component" value="Unassembled WGS sequence"/>
</dbReference>
<organism evidence="2 3">
    <name type="scientific">Aliikangiella marina</name>
    <dbReference type="NCBI Taxonomy" id="1712262"/>
    <lineage>
        <taxon>Bacteria</taxon>
        <taxon>Pseudomonadati</taxon>
        <taxon>Pseudomonadota</taxon>
        <taxon>Gammaproteobacteria</taxon>
        <taxon>Oceanospirillales</taxon>
        <taxon>Pleioneaceae</taxon>
        <taxon>Aliikangiella</taxon>
    </lineage>
</organism>
<keyword evidence="3" id="KW-1185">Reference proteome</keyword>
<dbReference type="EMBL" id="VIKR01000003">
    <property type="protein sequence ID" value="TQV74017.1"/>
    <property type="molecule type" value="Genomic_DNA"/>
</dbReference>
<accession>A0A545T9Y5</accession>
<keyword evidence="1" id="KW-0732">Signal</keyword>
<reference evidence="2 3" key="1">
    <citation type="submission" date="2019-06" db="EMBL/GenBank/DDBJ databases">
        <title>Draft genome of Aliikangiella marina GYP-15.</title>
        <authorList>
            <person name="Wang G."/>
        </authorList>
    </citation>
    <scope>NUCLEOTIDE SEQUENCE [LARGE SCALE GENOMIC DNA]</scope>
    <source>
        <strain evidence="2 3">GYP-15</strain>
    </source>
</reference>
<name>A0A545T9Y5_9GAMM</name>
<evidence type="ECO:0000313" key="2">
    <source>
        <dbReference type="EMBL" id="TQV74017.1"/>
    </source>
</evidence>
<sequence>MYKLLAVLFLTFSLSAASSENPSEAKEESSLMDDLFNTLLTVPGCDTFPECDEDDSSEQAQMELLEDLEKQAPPSEDKK</sequence>
<dbReference type="AlphaFoldDB" id="A0A545T9Y5"/>